<evidence type="ECO:0000313" key="1">
    <source>
        <dbReference type="EMBL" id="CEG58100.1"/>
    </source>
</evidence>
<keyword evidence="2" id="KW-1185">Reference proteome</keyword>
<dbReference type="HOGENOM" id="CLU_137926_0_0_6"/>
<dbReference type="InterPro" id="IPR029069">
    <property type="entry name" value="HotDog_dom_sf"/>
</dbReference>
<gene>
    <name evidence="1" type="ORF">LFA_2734</name>
</gene>
<organism evidence="1 2">
    <name type="scientific">Legionella fallonii LLAP-10</name>
    <dbReference type="NCBI Taxonomy" id="1212491"/>
    <lineage>
        <taxon>Bacteria</taxon>
        <taxon>Pseudomonadati</taxon>
        <taxon>Pseudomonadota</taxon>
        <taxon>Gammaproteobacteria</taxon>
        <taxon>Legionellales</taxon>
        <taxon>Legionellaceae</taxon>
        <taxon>Legionella</taxon>
    </lineage>
</organism>
<dbReference type="RefSeq" id="WP_045096491.1">
    <property type="nucleotide sequence ID" value="NZ_LN614827.1"/>
</dbReference>
<proteinExistence type="predicted"/>
<accession>A0A098G9G0</accession>
<dbReference type="Gene3D" id="3.10.129.10">
    <property type="entry name" value="Hotdog Thioesterase"/>
    <property type="match status" value="1"/>
</dbReference>
<dbReference type="EMBL" id="LN614827">
    <property type="protein sequence ID" value="CEG58100.1"/>
    <property type="molecule type" value="Genomic_DNA"/>
</dbReference>
<evidence type="ECO:0000313" key="2">
    <source>
        <dbReference type="Proteomes" id="UP000032430"/>
    </source>
</evidence>
<dbReference type="SUPFAM" id="SSF54637">
    <property type="entry name" value="Thioesterase/thiol ester dehydrase-isomerase"/>
    <property type="match status" value="1"/>
</dbReference>
<name>A0A098G9G0_9GAMM</name>
<protein>
    <recommendedName>
        <fullName evidence="3">Aromatic compounds catabolism</fullName>
    </recommendedName>
</protein>
<dbReference type="AlphaFoldDB" id="A0A098G9G0"/>
<dbReference type="Proteomes" id="UP000032430">
    <property type="component" value="Chromosome I"/>
</dbReference>
<dbReference type="KEGG" id="lfa:LFA_2734"/>
<sequence>MKTLTRFKFFLWYFSHFKVAMIGYLKPRLIKISEKEIVICLPLRRRSRNHLNSMYFGALSVGADLAGGLHGFYHAELAQCKMSLVFKSFQAQFLRRPESDVYFVCNEGEVVKGMIEESQSSKERVNKPITIKAYTNYLTQPEEVANFILELSIKVTGD</sequence>
<dbReference type="OrthoDB" id="9813017at2"/>
<reference evidence="2" key="1">
    <citation type="submission" date="2014-09" db="EMBL/GenBank/DDBJ databases">
        <authorList>
            <person name="Gomez-Valero L."/>
        </authorList>
    </citation>
    <scope>NUCLEOTIDE SEQUENCE [LARGE SCALE GENOMIC DNA]</scope>
    <source>
        <strain evidence="2">ATCC700992</strain>
    </source>
</reference>
<evidence type="ECO:0008006" key="3">
    <source>
        <dbReference type="Google" id="ProtNLM"/>
    </source>
</evidence>
<dbReference type="STRING" id="1212491.LFA_2734"/>